<reference evidence="3 4" key="1">
    <citation type="journal article" date="2014" name="BMC Genomics">
        <title>Oil accumulation mechanisms of the oleaginous microalga Chlorella protothecoides revealed through its genome, transcriptomes, and proteomes.</title>
        <authorList>
            <person name="Gao C."/>
            <person name="Wang Y."/>
            <person name="Shen Y."/>
            <person name="Yan D."/>
            <person name="He X."/>
            <person name="Dai J."/>
            <person name="Wu Q."/>
        </authorList>
    </citation>
    <scope>NUCLEOTIDE SEQUENCE [LARGE SCALE GENOMIC DNA]</scope>
    <source>
        <strain evidence="3 4">0710</strain>
    </source>
</reference>
<comment type="similarity">
    <text evidence="1">Belongs to the phospholipid scramblase family.</text>
</comment>
<feature type="region of interest" description="Disordered" evidence="2">
    <location>
        <begin position="360"/>
        <end position="446"/>
    </location>
</feature>
<dbReference type="PANTHER" id="PTHR23248:SF9">
    <property type="entry name" value="PHOSPHOLIPID SCRAMBLASE"/>
    <property type="match status" value="1"/>
</dbReference>
<dbReference type="RefSeq" id="XP_011401293.1">
    <property type="nucleotide sequence ID" value="XM_011402991.1"/>
</dbReference>
<dbReference type="KEGG" id="apro:F751_1558"/>
<evidence type="ECO:0000313" key="3">
    <source>
        <dbReference type="EMBL" id="KFM28279.1"/>
    </source>
</evidence>
<feature type="compositionally biased region" description="Low complexity" evidence="2">
    <location>
        <begin position="435"/>
        <end position="446"/>
    </location>
</feature>
<feature type="compositionally biased region" description="Acidic residues" evidence="2">
    <location>
        <begin position="418"/>
        <end position="430"/>
    </location>
</feature>
<feature type="compositionally biased region" description="Gly residues" evidence="2">
    <location>
        <begin position="376"/>
        <end position="386"/>
    </location>
</feature>
<dbReference type="Pfam" id="PF03803">
    <property type="entry name" value="Scramblase"/>
    <property type="match status" value="1"/>
</dbReference>
<dbReference type="PANTHER" id="PTHR23248">
    <property type="entry name" value="PHOSPHOLIPID SCRAMBLASE-RELATED"/>
    <property type="match status" value="1"/>
</dbReference>
<protein>
    <submittedName>
        <fullName evidence="3">Altered inheritance rate of mitochondria protein 25</fullName>
    </submittedName>
</protein>
<evidence type="ECO:0000313" key="4">
    <source>
        <dbReference type="Proteomes" id="UP000028924"/>
    </source>
</evidence>
<keyword evidence="4" id="KW-1185">Reference proteome</keyword>
<dbReference type="Proteomes" id="UP000028924">
    <property type="component" value="Unassembled WGS sequence"/>
</dbReference>
<feature type="compositionally biased region" description="Low complexity" evidence="2">
    <location>
        <begin position="387"/>
        <end position="398"/>
    </location>
</feature>
<evidence type="ECO:0000256" key="1">
    <source>
        <dbReference type="ARBA" id="ARBA00005350"/>
    </source>
</evidence>
<dbReference type="GeneID" id="23612949"/>
<dbReference type="SUPFAM" id="SSF54518">
    <property type="entry name" value="Tubby C-terminal domain-like"/>
    <property type="match status" value="1"/>
</dbReference>
<dbReference type="AlphaFoldDB" id="A0A087SRC5"/>
<dbReference type="eggNOG" id="KOG0621">
    <property type="taxonomic scope" value="Eukaryota"/>
</dbReference>
<gene>
    <name evidence="3" type="ORF">F751_1558</name>
</gene>
<accession>A0A087SRC5</accession>
<proteinExistence type="inferred from homology"/>
<dbReference type="OrthoDB" id="191150at2759"/>
<dbReference type="InterPro" id="IPR025659">
    <property type="entry name" value="Tubby-like_C"/>
</dbReference>
<feature type="compositionally biased region" description="Gly residues" evidence="2">
    <location>
        <begin position="406"/>
        <end position="416"/>
    </location>
</feature>
<dbReference type="InterPro" id="IPR005552">
    <property type="entry name" value="Scramblase"/>
</dbReference>
<dbReference type="GO" id="GO:0005886">
    <property type="term" value="C:plasma membrane"/>
    <property type="evidence" value="ECO:0007669"/>
    <property type="project" value="TreeGrafter"/>
</dbReference>
<organism evidence="3 4">
    <name type="scientific">Auxenochlorella protothecoides</name>
    <name type="common">Green microalga</name>
    <name type="synonym">Chlorella protothecoides</name>
    <dbReference type="NCBI Taxonomy" id="3075"/>
    <lineage>
        <taxon>Eukaryota</taxon>
        <taxon>Viridiplantae</taxon>
        <taxon>Chlorophyta</taxon>
        <taxon>core chlorophytes</taxon>
        <taxon>Trebouxiophyceae</taxon>
        <taxon>Chlorellales</taxon>
        <taxon>Chlorellaceae</taxon>
        <taxon>Auxenochlorella</taxon>
    </lineage>
</organism>
<sequence length="446" mass="47270">MASRHLWPLITRLRQSGASASARPCALLEASGVLSTAFDTRWIGSSASYSARVRRTGRDLVPRQAGDVAAEPGTAVEPAASPSLNLPAIQAVLQHPALVVTRPIEWGTVLLGFEQANRYTVCDEAGAVVAQLMEEEGSIGRAIGRQLLRTRRPFTATVLSADGSEVLFRIRRPFYFISSTMYIEDGAGEKLGEVQQQWHLWRRNYALFVGSRQFSAIGGGFLAWDFELKDEAGNTMALIDRNFQGFGKELFTDAGKYAIHFGSSPADAARELATAIEAQHPDRPPPSVTALARVRTDVQVIPTSTGNQLVVHRPLKLTERMIALAAAITIDYDYFSRHSSGGGGLLSPFIVPPMIPYPMPGGDGGAGAEGSAEGDPGSGDGPGGQMASGSGPDPGSAGEPLERDLGGGGDEWGGTGDDAWDGAESLDEEGGGGFFDSLSDFFDPDE</sequence>
<dbReference type="EMBL" id="KL662166">
    <property type="protein sequence ID" value="KFM28279.1"/>
    <property type="molecule type" value="Genomic_DNA"/>
</dbReference>
<evidence type="ECO:0000256" key="2">
    <source>
        <dbReference type="SAM" id="MobiDB-lite"/>
    </source>
</evidence>
<name>A0A087SRC5_AUXPR</name>
<dbReference type="GO" id="GO:0017128">
    <property type="term" value="F:phospholipid scramblase activity"/>
    <property type="evidence" value="ECO:0007669"/>
    <property type="project" value="InterPro"/>
</dbReference>